<organism evidence="15 16">
    <name type="scientific">Cycloclasticus pugetii</name>
    <dbReference type="NCBI Taxonomy" id="34068"/>
    <lineage>
        <taxon>Bacteria</taxon>
        <taxon>Pseudomonadati</taxon>
        <taxon>Pseudomonadota</taxon>
        <taxon>Gammaproteobacteria</taxon>
        <taxon>Thiotrichales</taxon>
        <taxon>Piscirickettsiaceae</taxon>
        <taxon>Cycloclasticus</taxon>
    </lineage>
</organism>
<evidence type="ECO:0000256" key="6">
    <source>
        <dbReference type="ARBA" id="ARBA00022777"/>
    </source>
</evidence>
<dbReference type="SMART" id="SM00387">
    <property type="entry name" value="HATPase_c"/>
    <property type="match status" value="1"/>
</dbReference>
<dbReference type="Pfam" id="PF00512">
    <property type="entry name" value="HisKA"/>
    <property type="match status" value="1"/>
</dbReference>
<dbReference type="InterPro" id="IPR000700">
    <property type="entry name" value="PAS-assoc_C"/>
</dbReference>
<evidence type="ECO:0000256" key="7">
    <source>
        <dbReference type="ARBA" id="ARBA00022840"/>
    </source>
</evidence>
<feature type="domain" description="PAS" evidence="13">
    <location>
        <begin position="635"/>
        <end position="690"/>
    </location>
</feature>
<keyword evidence="4" id="KW-0808">Transferase</keyword>
<feature type="domain" description="PAS" evidence="13">
    <location>
        <begin position="508"/>
        <end position="563"/>
    </location>
</feature>
<reference evidence="15 16" key="1">
    <citation type="journal article" date="2013" name="Genome Announc.">
        <title>Genome Sequence of the Pyrene- and Fluoranthene-Degrading Bacterium Cycloclasticus sp. Strain PY97M.</title>
        <authorList>
            <person name="Cui Z."/>
            <person name="Xu G."/>
            <person name="Li Q."/>
            <person name="Gao W."/>
            <person name="Zheng L."/>
        </authorList>
    </citation>
    <scope>NUCLEOTIDE SEQUENCE [LARGE SCALE GENOMIC DNA]</scope>
    <source>
        <strain evidence="15 16">PY97M</strain>
    </source>
</reference>
<keyword evidence="16" id="KW-1185">Reference proteome</keyword>
<evidence type="ECO:0000313" key="16">
    <source>
        <dbReference type="Proteomes" id="UP000015462"/>
    </source>
</evidence>
<dbReference type="NCBIfam" id="TIGR00229">
    <property type="entry name" value="sensory_box"/>
    <property type="match status" value="3"/>
</dbReference>
<dbReference type="Gene3D" id="3.30.565.10">
    <property type="entry name" value="Histidine kinase-like ATPase, C-terminal domain"/>
    <property type="match status" value="1"/>
</dbReference>
<dbReference type="InterPro" id="IPR036097">
    <property type="entry name" value="HisK_dim/P_sf"/>
</dbReference>
<keyword evidence="10" id="KW-0472">Membrane</keyword>
<dbReference type="InterPro" id="IPR036890">
    <property type="entry name" value="HATPase_C_sf"/>
</dbReference>
<keyword evidence="6 15" id="KW-0418">Kinase</keyword>
<evidence type="ECO:0000256" key="3">
    <source>
        <dbReference type="ARBA" id="ARBA00022553"/>
    </source>
</evidence>
<evidence type="ECO:0000313" key="15">
    <source>
        <dbReference type="EMBL" id="EPD12712.1"/>
    </source>
</evidence>
<gene>
    <name evidence="15" type="ORF">L196_08904</name>
</gene>
<dbReference type="Pfam" id="PF00072">
    <property type="entry name" value="Response_reg"/>
    <property type="match status" value="1"/>
</dbReference>
<feature type="domain" description="Histidine kinase" evidence="11">
    <location>
        <begin position="773"/>
        <end position="996"/>
    </location>
</feature>
<keyword evidence="5" id="KW-0547">Nucleotide-binding</keyword>
<protein>
    <recommendedName>
        <fullName evidence="2">histidine kinase</fullName>
        <ecNumber evidence="2">2.7.13.3</ecNumber>
    </recommendedName>
</protein>
<dbReference type="GO" id="GO:0006355">
    <property type="term" value="P:regulation of DNA-templated transcription"/>
    <property type="evidence" value="ECO:0007669"/>
    <property type="project" value="InterPro"/>
</dbReference>
<feature type="domain" description="PAC" evidence="14">
    <location>
        <begin position="327"/>
        <end position="379"/>
    </location>
</feature>
<dbReference type="InterPro" id="IPR005467">
    <property type="entry name" value="His_kinase_dom"/>
</dbReference>
<dbReference type="InterPro" id="IPR001610">
    <property type="entry name" value="PAC"/>
</dbReference>
<feature type="domain" description="PAC" evidence="14">
    <location>
        <begin position="582"/>
        <end position="634"/>
    </location>
</feature>
<evidence type="ECO:0000256" key="8">
    <source>
        <dbReference type="ARBA" id="ARBA00023012"/>
    </source>
</evidence>
<dbReference type="InterPro" id="IPR003661">
    <property type="entry name" value="HisK_dim/P_dom"/>
</dbReference>
<dbReference type="Gene3D" id="3.30.450.20">
    <property type="entry name" value="PAS domain"/>
    <property type="match status" value="4"/>
</dbReference>
<comment type="catalytic activity">
    <reaction evidence="1">
        <text>ATP + protein L-histidine = ADP + protein N-phospho-L-histidine.</text>
        <dbReference type="EC" id="2.7.13.3"/>
    </reaction>
</comment>
<evidence type="ECO:0000259" key="11">
    <source>
        <dbReference type="PROSITE" id="PS50109"/>
    </source>
</evidence>
<dbReference type="Gene3D" id="3.40.50.2300">
    <property type="match status" value="1"/>
</dbReference>
<feature type="domain" description="PAS" evidence="13">
    <location>
        <begin position="380"/>
        <end position="425"/>
    </location>
</feature>
<dbReference type="SUPFAM" id="SSF47384">
    <property type="entry name" value="Homodimeric domain of signal transducing histidine kinase"/>
    <property type="match status" value="1"/>
</dbReference>
<dbReference type="GO" id="GO:0005524">
    <property type="term" value="F:ATP binding"/>
    <property type="evidence" value="ECO:0007669"/>
    <property type="project" value="UniProtKB-KW"/>
</dbReference>
<proteinExistence type="predicted"/>
<keyword evidence="3 9" id="KW-0597">Phosphoprotein</keyword>
<dbReference type="AlphaFoldDB" id="A0AB33Z1B5"/>
<dbReference type="InterPro" id="IPR011006">
    <property type="entry name" value="CheY-like_superfamily"/>
</dbReference>
<feature type="domain" description="PAS" evidence="13">
    <location>
        <begin position="249"/>
        <end position="322"/>
    </location>
</feature>
<feature type="domain" description="Response regulatory" evidence="12">
    <location>
        <begin position="1018"/>
        <end position="1132"/>
    </location>
</feature>
<dbReference type="SUPFAM" id="SSF55874">
    <property type="entry name" value="ATPase domain of HSP90 chaperone/DNA topoisomerase II/histidine kinase"/>
    <property type="match status" value="1"/>
</dbReference>
<dbReference type="Pfam" id="PF00989">
    <property type="entry name" value="PAS"/>
    <property type="match status" value="2"/>
</dbReference>
<dbReference type="SMART" id="SM00388">
    <property type="entry name" value="HisKA"/>
    <property type="match status" value="1"/>
</dbReference>
<evidence type="ECO:0000256" key="4">
    <source>
        <dbReference type="ARBA" id="ARBA00022679"/>
    </source>
</evidence>
<keyword evidence="10" id="KW-0812">Transmembrane</keyword>
<sequence length="1138" mass="127276">MRLSTRLSIIVFSLGLTITVLNLYAVRHEVLQQQTHTHRIFAETLVRTMASVVADDVITGDKEQLTQMLQVAQNYKNNSIEYLYVIDREGHLFAHSYDTDFPKFLNKQIAKYPSTLNGSRPINLVAQYNIENRGLIYEYAVALTPSLSGQMHLGLNQTKIQVAVNTASKKTLFFGMVLSMLFTLLAWLATRYVVRPIEQISTTLQNYQPGGSIDFSFKQSDALDIQTLKYSLKEAFNSRDYYENLLKQREQDLEVTLSSIGDAVITTDEQGHVTRMNHVAETLTGWSIEEAQGQTVKTIFPIINASTKEPIPNPVEKVLETGETVYLSNHTTLISKEGDEYQIADSAAAIRDVNNNILGMVLVFNDVTEQYELRQAALQAQQQVEKAFNDMQTMVAVLDTDFRVTFINNTPLESLSLKAEDVIGKEFWMNEWFSYDSALQKTIQSDCIEAFNGRKTLRDIEIMTNNGVLALQIGFHPIRDENNSVIQLVAEGVDVSVRKHLETEMRASMQHLQLYREQTPLAAIEWSIDFEVVNWNKAAELMFGYTLKEVEGRNFSDMILPESAVIDVDKIWQGLMTNTGGENSRNENVTKEGKIILCEWYNNPLINESGQVIGAVSLVRDITHEHASQQALMKSEQEQRDILDTLRDGIITLSETGVIQSFNRAAEHLFGVSSVEAIGQNISILVREKDEGQPEGYSQANAMCLLAGSREAVGVYKKNTTFPMRLTLAELPVSANGQHRFACSCQDLTEIKSQQAQIQRAQKMDALGKLVGGIAHDYNNMLGVILGYTSLMEMKFSNVKGLQKYIGNISQAGERARQLTKRMLAFSKQKSTEAEAEAVDVNSLVDDQKDLINKSLTAMITVHYQLCDSLGLIWIDKSELEDTLLNLVINAKHAMPDGGQLTVSTGAVHLSQIEAEMLGLTENDYITLSVKDNGCGIDKDIVDFIFDPFFTTKGIDGTGLGLSQVYGFAGRSGGTIKVYSEKGLGSEFTLYFPLYRGEERNDTGPIEVKPYRQGEGQAILVVDDEPALRKLALEILTLAGYQVLLARNGNEAIEMLATTKFDLVLSDVIMPQMDGYQLAKHIKENYPSIKVQLATGFSSNRHSAMKDKSLQNNMMYKPYRTGELLRRVSTLIYGNDDD</sequence>
<evidence type="ECO:0000256" key="1">
    <source>
        <dbReference type="ARBA" id="ARBA00000085"/>
    </source>
</evidence>
<evidence type="ECO:0000259" key="12">
    <source>
        <dbReference type="PROSITE" id="PS50110"/>
    </source>
</evidence>
<keyword evidence="7" id="KW-0067">ATP-binding</keyword>
<dbReference type="SUPFAM" id="SSF55785">
    <property type="entry name" value="PYP-like sensor domain (PAS domain)"/>
    <property type="match status" value="4"/>
</dbReference>
<feature type="transmembrane region" description="Helical" evidence="10">
    <location>
        <begin position="172"/>
        <end position="194"/>
    </location>
</feature>
<dbReference type="SMART" id="SM00091">
    <property type="entry name" value="PAS"/>
    <property type="match status" value="4"/>
</dbReference>
<keyword evidence="8" id="KW-0902">Two-component regulatory system</keyword>
<dbReference type="PANTHER" id="PTHR43065:SF42">
    <property type="entry name" value="TWO-COMPONENT SENSOR PPRA"/>
    <property type="match status" value="1"/>
</dbReference>
<dbReference type="Proteomes" id="UP000015462">
    <property type="component" value="Unassembled WGS sequence"/>
</dbReference>
<evidence type="ECO:0000256" key="2">
    <source>
        <dbReference type="ARBA" id="ARBA00012438"/>
    </source>
</evidence>
<dbReference type="CDD" id="cd00130">
    <property type="entry name" value="PAS"/>
    <property type="match status" value="4"/>
</dbReference>
<dbReference type="InterPro" id="IPR013656">
    <property type="entry name" value="PAS_4"/>
</dbReference>
<evidence type="ECO:0000259" key="13">
    <source>
        <dbReference type="PROSITE" id="PS50112"/>
    </source>
</evidence>
<dbReference type="SUPFAM" id="SSF52172">
    <property type="entry name" value="CheY-like"/>
    <property type="match status" value="1"/>
</dbReference>
<dbReference type="InterPro" id="IPR004358">
    <property type="entry name" value="Sig_transdc_His_kin-like_C"/>
</dbReference>
<dbReference type="Pfam" id="PF02518">
    <property type="entry name" value="HATPase_c"/>
    <property type="match status" value="1"/>
</dbReference>
<dbReference type="GO" id="GO:0000155">
    <property type="term" value="F:phosphorelay sensor kinase activity"/>
    <property type="evidence" value="ECO:0007669"/>
    <property type="project" value="InterPro"/>
</dbReference>
<dbReference type="RefSeq" id="WP_016390723.1">
    <property type="nucleotide sequence ID" value="NZ_KE646809.1"/>
</dbReference>
<feature type="modified residue" description="4-aspartylphosphate" evidence="9">
    <location>
        <position position="1067"/>
    </location>
</feature>
<dbReference type="InterPro" id="IPR003594">
    <property type="entry name" value="HATPase_dom"/>
</dbReference>
<evidence type="ECO:0000256" key="10">
    <source>
        <dbReference type="SAM" id="Phobius"/>
    </source>
</evidence>
<dbReference type="Pfam" id="PF08448">
    <property type="entry name" value="PAS_4"/>
    <property type="match status" value="2"/>
</dbReference>
<dbReference type="InterPro" id="IPR000014">
    <property type="entry name" value="PAS"/>
</dbReference>
<evidence type="ECO:0000256" key="9">
    <source>
        <dbReference type="PROSITE-ProRule" id="PRU00169"/>
    </source>
</evidence>
<accession>A0AB33Z1B5</accession>
<dbReference type="Gene3D" id="1.10.287.130">
    <property type="match status" value="1"/>
</dbReference>
<name>A0AB33Z1B5_9GAMM</name>
<dbReference type="PROSITE" id="PS50112">
    <property type="entry name" value="PAS"/>
    <property type="match status" value="4"/>
</dbReference>
<dbReference type="CDD" id="cd00082">
    <property type="entry name" value="HisKA"/>
    <property type="match status" value="1"/>
</dbReference>
<dbReference type="EMBL" id="ASHL01000007">
    <property type="protein sequence ID" value="EPD12712.1"/>
    <property type="molecule type" value="Genomic_DNA"/>
</dbReference>
<dbReference type="SMART" id="SM00086">
    <property type="entry name" value="PAC"/>
    <property type="match status" value="3"/>
</dbReference>
<dbReference type="PROSITE" id="PS50113">
    <property type="entry name" value="PAC"/>
    <property type="match status" value="2"/>
</dbReference>
<comment type="caution">
    <text evidence="15">The sequence shown here is derived from an EMBL/GenBank/DDBJ whole genome shotgun (WGS) entry which is preliminary data.</text>
</comment>
<dbReference type="InterPro" id="IPR035965">
    <property type="entry name" value="PAS-like_dom_sf"/>
</dbReference>
<dbReference type="SMART" id="SM00448">
    <property type="entry name" value="REC"/>
    <property type="match status" value="1"/>
</dbReference>
<dbReference type="InterPro" id="IPR013767">
    <property type="entry name" value="PAS_fold"/>
</dbReference>
<dbReference type="PRINTS" id="PR00344">
    <property type="entry name" value="BCTRLSENSOR"/>
</dbReference>
<keyword evidence="10" id="KW-1133">Transmembrane helix</keyword>
<evidence type="ECO:0000259" key="14">
    <source>
        <dbReference type="PROSITE" id="PS50113"/>
    </source>
</evidence>
<dbReference type="PROSITE" id="PS50109">
    <property type="entry name" value="HIS_KIN"/>
    <property type="match status" value="1"/>
</dbReference>
<dbReference type="InterPro" id="IPR001789">
    <property type="entry name" value="Sig_transdc_resp-reg_receiver"/>
</dbReference>
<dbReference type="PROSITE" id="PS50110">
    <property type="entry name" value="RESPONSE_REGULATORY"/>
    <property type="match status" value="1"/>
</dbReference>
<feature type="transmembrane region" description="Helical" evidence="10">
    <location>
        <begin position="6"/>
        <end position="26"/>
    </location>
</feature>
<dbReference type="EC" id="2.7.13.3" evidence="2"/>
<dbReference type="PANTHER" id="PTHR43065">
    <property type="entry name" value="SENSOR HISTIDINE KINASE"/>
    <property type="match status" value="1"/>
</dbReference>
<evidence type="ECO:0000256" key="5">
    <source>
        <dbReference type="ARBA" id="ARBA00022741"/>
    </source>
</evidence>